<comment type="caution">
    <text evidence="2">The sequence shown here is derived from an EMBL/GenBank/DDBJ whole genome shotgun (WGS) entry which is preliminary data.</text>
</comment>
<feature type="compositionally biased region" description="Polar residues" evidence="1">
    <location>
        <begin position="16"/>
        <end position="25"/>
    </location>
</feature>
<dbReference type="InParanoid" id="A0A5N4B0E7"/>
<accession>A0A5N4B0E7</accession>
<name>A0A5N4B0E7_PHOPY</name>
<proteinExistence type="predicted"/>
<evidence type="ECO:0000313" key="3">
    <source>
        <dbReference type="Proteomes" id="UP000327044"/>
    </source>
</evidence>
<keyword evidence="3" id="KW-1185">Reference proteome</keyword>
<reference evidence="2 3" key="1">
    <citation type="journal article" date="2018" name="Elife">
        <title>Firefly genomes illuminate parallel origins of bioluminescence in beetles.</title>
        <authorList>
            <person name="Fallon T.R."/>
            <person name="Lower S.E."/>
            <person name="Chang C.H."/>
            <person name="Bessho-Uehara M."/>
            <person name="Martin G.J."/>
            <person name="Bewick A.J."/>
            <person name="Behringer M."/>
            <person name="Debat H.J."/>
            <person name="Wong I."/>
            <person name="Day J.C."/>
            <person name="Suvorov A."/>
            <person name="Silva C.J."/>
            <person name="Stanger-Hall K.F."/>
            <person name="Hall D.W."/>
            <person name="Schmitz R.J."/>
            <person name="Nelson D.R."/>
            <person name="Lewis S.M."/>
            <person name="Shigenobu S."/>
            <person name="Bybee S.M."/>
            <person name="Larracuente A.M."/>
            <person name="Oba Y."/>
            <person name="Weng J.K."/>
        </authorList>
    </citation>
    <scope>NUCLEOTIDE SEQUENCE [LARGE SCALE GENOMIC DNA]</scope>
    <source>
        <strain evidence="2">1611_PpyrPB1</strain>
        <tissue evidence="2">Whole body</tissue>
    </source>
</reference>
<gene>
    <name evidence="2" type="ORF">PPYR_00024</name>
</gene>
<dbReference type="AlphaFoldDB" id="A0A5N4B0E7"/>
<feature type="compositionally biased region" description="Polar residues" evidence="1">
    <location>
        <begin position="33"/>
        <end position="45"/>
    </location>
</feature>
<sequence length="108" mass="12173">MDELFGNKPWVEPVATASSSQNPEPSLNLPATMPSTPTRPSLSNTPQSRCLLFTCKLFISYYLETNSKKVVDILTKIREDRERHHSERMAKSSEAIALLKLLVEQIAK</sequence>
<evidence type="ECO:0000313" key="2">
    <source>
        <dbReference type="EMBL" id="KAB0803054.1"/>
    </source>
</evidence>
<organism evidence="2 3">
    <name type="scientific">Photinus pyralis</name>
    <name type="common">Common eastern firefly</name>
    <name type="synonym">Lampyris pyralis</name>
    <dbReference type="NCBI Taxonomy" id="7054"/>
    <lineage>
        <taxon>Eukaryota</taxon>
        <taxon>Metazoa</taxon>
        <taxon>Ecdysozoa</taxon>
        <taxon>Arthropoda</taxon>
        <taxon>Hexapoda</taxon>
        <taxon>Insecta</taxon>
        <taxon>Pterygota</taxon>
        <taxon>Neoptera</taxon>
        <taxon>Endopterygota</taxon>
        <taxon>Coleoptera</taxon>
        <taxon>Polyphaga</taxon>
        <taxon>Elateriformia</taxon>
        <taxon>Elateroidea</taxon>
        <taxon>Lampyridae</taxon>
        <taxon>Lampyrinae</taxon>
        <taxon>Photinus</taxon>
    </lineage>
</organism>
<dbReference type="EMBL" id="VVIM01000001">
    <property type="protein sequence ID" value="KAB0803054.1"/>
    <property type="molecule type" value="Genomic_DNA"/>
</dbReference>
<protein>
    <submittedName>
        <fullName evidence="2">Uncharacterized protein</fullName>
    </submittedName>
</protein>
<dbReference type="Proteomes" id="UP000327044">
    <property type="component" value="Unassembled WGS sequence"/>
</dbReference>
<feature type="region of interest" description="Disordered" evidence="1">
    <location>
        <begin position="1"/>
        <end position="45"/>
    </location>
</feature>
<evidence type="ECO:0000256" key="1">
    <source>
        <dbReference type="SAM" id="MobiDB-lite"/>
    </source>
</evidence>